<dbReference type="Gene3D" id="1.20.1250.20">
    <property type="entry name" value="MFS general substrate transporter like domains"/>
    <property type="match status" value="1"/>
</dbReference>
<feature type="transmembrane region" description="Helical" evidence="8">
    <location>
        <begin position="174"/>
        <end position="192"/>
    </location>
</feature>
<dbReference type="InterPro" id="IPR011701">
    <property type="entry name" value="MFS"/>
</dbReference>
<dbReference type="PANTHER" id="PTHR43266">
    <property type="entry name" value="MACROLIDE-EFFLUX PROTEIN"/>
    <property type="match status" value="1"/>
</dbReference>
<dbReference type="PANTHER" id="PTHR43266:SF9">
    <property type="entry name" value="PERMEASE, MAJOR FACILITATOR SUPERFAMILY-RELATED"/>
    <property type="match status" value="1"/>
</dbReference>
<feature type="transmembrane region" description="Helical" evidence="8">
    <location>
        <begin position="365"/>
        <end position="386"/>
    </location>
</feature>
<evidence type="ECO:0000313" key="11">
    <source>
        <dbReference type="Proteomes" id="UP000315103"/>
    </source>
</evidence>
<feature type="transmembrane region" description="Helical" evidence="8">
    <location>
        <begin position="324"/>
        <end position="353"/>
    </location>
</feature>
<dbReference type="InterPro" id="IPR036259">
    <property type="entry name" value="MFS_trans_sf"/>
</dbReference>
<feature type="transmembrane region" description="Helical" evidence="8">
    <location>
        <begin position="299"/>
        <end position="318"/>
    </location>
</feature>
<dbReference type="EMBL" id="VMSJ01000005">
    <property type="protein sequence ID" value="TVT27019.1"/>
    <property type="molecule type" value="Genomic_DNA"/>
</dbReference>
<dbReference type="Proteomes" id="UP000315103">
    <property type="component" value="Unassembled WGS sequence"/>
</dbReference>
<dbReference type="PROSITE" id="PS50850">
    <property type="entry name" value="MFS"/>
    <property type="match status" value="1"/>
</dbReference>
<comment type="caution">
    <text evidence="10">The sequence shown here is derived from an EMBL/GenBank/DDBJ whole genome shotgun (WGS) entry which is preliminary data.</text>
</comment>
<gene>
    <name evidence="10" type="ORF">FO441_11005</name>
</gene>
<dbReference type="CDD" id="cd06173">
    <property type="entry name" value="MFS_MefA_like"/>
    <property type="match status" value="1"/>
</dbReference>
<dbReference type="OrthoDB" id="9775268at2"/>
<dbReference type="GO" id="GO:0005886">
    <property type="term" value="C:plasma membrane"/>
    <property type="evidence" value="ECO:0007669"/>
    <property type="project" value="UniProtKB-SubCell"/>
</dbReference>
<feature type="compositionally biased region" description="Basic and acidic residues" evidence="7">
    <location>
        <begin position="446"/>
        <end position="455"/>
    </location>
</feature>
<feature type="transmembrane region" description="Helical" evidence="8">
    <location>
        <begin position="47"/>
        <end position="68"/>
    </location>
</feature>
<feature type="transmembrane region" description="Helical" evidence="8">
    <location>
        <begin position="15"/>
        <end position="41"/>
    </location>
</feature>
<keyword evidence="11" id="KW-1185">Reference proteome</keyword>
<evidence type="ECO:0000256" key="1">
    <source>
        <dbReference type="ARBA" id="ARBA00004651"/>
    </source>
</evidence>
<keyword evidence="6 8" id="KW-0472">Membrane</keyword>
<name>A0A558ARZ0_9STAP</name>
<comment type="subcellular location">
    <subcellularLocation>
        <location evidence="1">Cell membrane</location>
        <topology evidence="1">Multi-pass membrane protein</topology>
    </subcellularLocation>
</comment>
<accession>A0A558ARZ0</accession>
<keyword evidence="3" id="KW-1003">Cell membrane</keyword>
<evidence type="ECO:0000256" key="8">
    <source>
        <dbReference type="SAM" id="Phobius"/>
    </source>
</evidence>
<dbReference type="InterPro" id="IPR020846">
    <property type="entry name" value="MFS_dom"/>
</dbReference>
<evidence type="ECO:0000259" key="9">
    <source>
        <dbReference type="PROSITE" id="PS50850"/>
    </source>
</evidence>
<feature type="domain" description="Major facilitator superfamily (MFS) profile" evidence="9">
    <location>
        <begin position="1"/>
        <end position="197"/>
    </location>
</feature>
<feature type="transmembrane region" description="Helical" evidence="8">
    <location>
        <begin position="232"/>
        <end position="253"/>
    </location>
</feature>
<feature type="region of interest" description="Disordered" evidence="7">
    <location>
        <begin position="428"/>
        <end position="455"/>
    </location>
</feature>
<reference evidence="10 11" key="1">
    <citation type="submission" date="2019-07" db="EMBL/GenBank/DDBJ databases">
        <title>Salinicoccus cyprini sp. nov., isolated from gastro-intestinal tract of mirror carp, Cyprinus carpio var. specularis, collected from Gobind Sagar Reservoir, Himachal Pradesh, India.</title>
        <authorList>
            <person name="Talwar C."/>
            <person name="Singh A.K."/>
            <person name="Lal R."/>
            <person name="Negi R.K."/>
        </authorList>
    </citation>
    <scope>NUCLEOTIDE SEQUENCE [LARGE SCALE GENOMIC DNA]</scope>
    <source>
        <strain evidence="10 11">CT19</strain>
    </source>
</reference>
<dbReference type="Pfam" id="PF07690">
    <property type="entry name" value="MFS_1"/>
    <property type="match status" value="1"/>
</dbReference>
<keyword evidence="4 8" id="KW-0812">Transmembrane</keyword>
<evidence type="ECO:0000256" key="5">
    <source>
        <dbReference type="ARBA" id="ARBA00022989"/>
    </source>
</evidence>
<protein>
    <submittedName>
        <fullName evidence="10">MFS transporter</fullName>
    </submittedName>
</protein>
<feature type="transmembrane region" description="Helical" evidence="8">
    <location>
        <begin position="80"/>
        <end position="101"/>
    </location>
</feature>
<feature type="transmembrane region" description="Helical" evidence="8">
    <location>
        <begin position="268"/>
        <end position="287"/>
    </location>
</feature>
<keyword evidence="5 8" id="KW-1133">Transmembrane helix</keyword>
<evidence type="ECO:0000256" key="3">
    <source>
        <dbReference type="ARBA" id="ARBA00022475"/>
    </source>
</evidence>
<feature type="transmembrane region" description="Helical" evidence="8">
    <location>
        <begin position="107"/>
        <end position="131"/>
    </location>
</feature>
<evidence type="ECO:0000256" key="4">
    <source>
        <dbReference type="ARBA" id="ARBA00022692"/>
    </source>
</evidence>
<feature type="transmembrane region" description="Helical" evidence="8">
    <location>
        <begin position="143"/>
        <end position="168"/>
    </location>
</feature>
<evidence type="ECO:0000256" key="6">
    <source>
        <dbReference type="ARBA" id="ARBA00023136"/>
    </source>
</evidence>
<proteinExistence type="predicted"/>
<dbReference type="RefSeq" id="WP_145290007.1">
    <property type="nucleotide sequence ID" value="NZ_VMSJ01000005.1"/>
</dbReference>
<organism evidence="10 11">
    <name type="scientific">Salinicoccus cyprini</name>
    <dbReference type="NCBI Taxonomy" id="2493691"/>
    <lineage>
        <taxon>Bacteria</taxon>
        <taxon>Bacillati</taxon>
        <taxon>Bacillota</taxon>
        <taxon>Bacilli</taxon>
        <taxon>Bacillales</taxon>
        <taxon>Staphylococcaceae</taxon>
        <taxon>Salinicoccus</taxon>
    </lineage>
</organism>
<dbReference type="AlphaFoldDB" id="A0A558ARZ0"/>
<feature type="transmembrane region" description="Helical" evidence="8">
    <location>
        <begin position="392"/>
        <end position="412"/>
    </location>
</feature>
<evidence type="ECO:0000256" key="2">
    <source>
        <dbReference type="ARBA" id="ARBA00022448"/>
    </source>
</evidence>
<dbReference type="SUPFAM" id="SSF103473">
    <property type="entry name" value="MFS general substrate transporter"/>
    <property type="match status" value="1"/>
</dbReference>
<sequence length="455" mass="50822">MIFNQQLPLQERINFVVYALSRFILSVGKYVYLFAVSYFIMYETGSAFYFSINMAISIIVTLILLPFSGVLSDLGNKRKIVISGEILNSLVIMGLFLYTVIYDINLIAIYIVTFLTSMIEPFVSNAFQTAITELFHKDRIQQVMGYTSAILSSTVILGPILGGVLFGLLSFSQIILIFLIAFALSALLDFFLKFDLYYQEKDYEENHTEGASFETFKHDVSQGFIFIARNKVFQSLLIIAALVNFMSGVITIFPEKMMIYELAFQPETVGIVNAIAGIGVLIGGVTVARIKNLKSPFRLMKRGLFVFAGLVALYLLPLHLEVDIATLVVLLGLIGTSVAMTLQFVNIPINLFVQLVTPQHIKGRVFSTMNLCSMSIMPVGAIFYGYLYDFELYWVINVVSAILIIAIVFTIFNEKLIARSKDMYDAAKTENEAPDETVPETSDVLLDGKADPQSI</sequence>
<evidence type="ECO:0000313" key="10">
    <source>
        <dbReference type="EMBL" id="TVT27019.1"/>
    </source>
</evidence>
<dbReference type="GO" id="GO:0022857">
    <property type="term" value="F:transmembrane transporter activity"/>
    <property type="evidence" value="ECO:0007669"/>
    <property type="project" value="InterPro"/>
</dbReference>
<keyword evidence="2" id="KW-0813">Transport</keyword>
<evidence type="ECO:0000256" key="7">
    <source>
        <dbReference type="SAM" id="MobiDB-lite"/>
    </source>
</evidence>